<dbReference type="RefSeq" id="WP_238244063.1">
    <property type="nucleotide sequence ID" value="NZ_BPQP01000030.1"/>
</dbReference>
<feature type="transmembrane region" description="Helical" evidence="1">
    <location>
        <begin position="237"/>
        <end position="260"/>
    </location>
</feature>
<reference evidence="2" key="2">
    <citation type="submission" date="2021-08" db="EMBL/GenBank/DDBJ databases">
        <authorList>
            <person name="Tani A."/>
            <person name="Ola A."/>
            <person name="Ogura Y."/>
            <person name="Katsura K."/>
            <person name="Hayashi T."/>
        </authorList>
    </citation>
    <scope>NUCLEOTIDE SEQUENCE</scope>
    <source>
        <strain evidence="2">DSM 19015</strain>
    </source>
</reference>
<keyword evidence="1" id="KW-1133">Transmembrane helix</keyword>
<protein>
    <recommendedName>
        <fullName evidence="4">Glycosyltransferase RgtA/B/C/D-like domain-containing protein</fullName>
    </recommendedName>
</protein>
<name>A0ABQ4RZG1_9HYPH</name>
<proteinExistence type="predicted"/>
<evidence type="ECO:0008006" key="4">
    <source>
        <dbReference type="Google" id="ProtNLM"/>
    </source>
</evidence>
<gene>
    <name evidence="2" type="ORF">OCOJLMKI_2112</name>
</gene>
<evidence type="ECO:0000256" key="1">
    <source>
        <dbReference type="SAM" id="Phobius"/>
    </source>
</evidence>
<dbReference type="EMBL" id="BPQP01000030">
    <property type="protein sequence ID" value="GJD94905.1"/>
    <property type="molecule type" value="Genomic_DNA"/>
</dbReference>
<feature type="transmembrane region" description="Helical" evidence="1">
    <location>
        <begin position="21"/>
        <end position="41"/>
    </location>
</feature>
<keyword evidence="1" id="KW-0812">Transmembrane</keyword>
<accession>A0ABQ4RZG1</accession>
<reference evidence="2" key="1">
    <citation type="journal article" date="2021" name="Front. Microbiol.">
        <title>Comprehensive Comparative Genomics and Phenotyping of Methylobacterium Species.</title>
        <authorList>
            <person name="Alessa O."/>
            <person name="Ogura Y."/>
            <person name="Fujitani Y."/>
            <person name="Takami H."/>
            <person name="Hayashi T."/>
            <person name="Sahin N."/>
            <person name="Tani A."/>
        </authorList>
    </citation>
    <scope>NUCLEOTIDE SEQUENCE</scope>
    <source>
        <strain evidence="2">DSM 19015</strain>
    </source>
</reference>
<feature type="transmembrane region" description="Helical" evidence="1">
    <location>
        <begin position="108"/>
        <end position="130"/>
    </location>
</feature>
<feature type="transmembrane region" description="Helical" evidence="1">
    <location>
        <begin position="272"/>
        <end position="293"/>
    </location>
</feature>
<feature type="transmembrane region" description="Helical" evidence="1">
    <location>
        <begin position="344"/>
        <end position="367"/>
    </location>
</feature>
<sequence length="517" mass="55386">MSRASTHPHPAHGIHVPGRSLAALGLVLLAGSLVAWLVGFVRASAVILPYPYDFDYGEGIVWQQMRDIMRGDAYGPLGVLPSIVYHYPPVYHLTTALLAGALGLDELLAGRLVSLLSTLASGLLVAGLSADALGRTASTRTRIVCGALGGLVFLTCMPVMKWAPLMRVDLLACALSLAGLALAVRALERPGLIHLAGLCFVLAVYTKQVSIAAPAAAFIGLLAVAPRLALAGISSTVAMGAVALVGLWVGTGGGFVRHVFLYNANRLDPPRVVHLWLFLSSHVLYVAVALSGIHSVWPQLKTVCRNTRRADRQGLALLVVTAFLALKTLMLPMIMKSGAAENYFTEWCCALAIFIGIALRSIVAQALDTQEEKAAPSPTLTRLLVMVLPLQVWLLPHWSVSQAAADARARDLAPLVAMIQAEDRPVVSDDMTLPLRAGRRVVWEPAIAAELAHSGLYDEAAFVSMIRRRELGFFVTLGRRGDPLFDERYNPPVAAAIDAAYPSKREIGGLTLHLPER</sequence>
<dbReference type="Proteomes" id="UP001055125">
    <property type="component" value="Unassembled WGS sequence"/>
</dbReference>
<feature type="transmembrane region" description="Helical" evidence="1">
    <location>
        <begin position="142"/>
        <end position="160"/>
    </location>
</feature>
<feature type="transmembrane region" description="Helical" evidence="1">
    <location>
        <begin position="212"/>
        <end position="230"/>
    </location>
</feature>
<evidence type="ECO:0000313" key="2">
    <source>
        <dbReference type="EMBL" id="GJD94905.1"/>
    </source>
</evidence>
<comment type="caution">
    <text evidence="2">The sequence shown here is derived from an EMBL/GenBank/DDBJ whole genome shotgun (WGS) entry which is preliminary data.</text>
</comment>
<keyword evidence="3" id="KW-1185">Reference proteome</keyword>
<keyword evidence="1" id="KW-0472">Membrane</keyword>
<organism evidence="2 3">
    <name type="scientific">Methylobacterium iners</name>
    <dbReference type="NCBI Taxonomy" id="418707"/>
    <lineage>
        <taxon>Bacteria</taxon>
        <taxon>Pseudomonadati</taxon>
        <taxon>Pseudomonadota</taxon>
        <taxon>Alphaproteobacteria</taxon>
        <taxon>Hyphomicrobiales</taxon>
        <taxon>Methylobacteriaceae</taxon>
        <taxon>Methylobacterium</taxon>
    </lineage>
</organism>
<feature type="transmembrane region" description="Helical" evidence="1">
    <location>
        <begin position="314"/>
        <end position="332"/>
    </location>
</feature>
<evidence type="ECO:0000313" key="3">
    <source>
        <dbReference type="Proteomes" id="UP001055125"/>
    </source>
</evidence>